<evidence type="ECO:0000256" key="13">
    <source>
        <dbReference type="ARBA" id="ARBA00024531"/>
    </source>
</evidence>
<keyword evidence="11" id="KW-0443">Lipid metabolism</keyword>
<comment type="subcellular location">
    <subcellularLocation>
        <location evidence="2">Cell membrane</location>
        <topology evidence="2">Multi-pass membrane protein</topology>
    </subcellularLocation>
</comment>
<dbReference type="EMBL" id="JARPUR010000004">
    <property type="protein sequence ID" value="KAK4878368.1"/>
    <property type="molecule type" value="Genomic_DNA"/>
</dbReference>
<keyword evidence="19" id="KW-1185">Reference proteome</keyword>
<evidence type="ECO:0000256" key="10">
    <source>
        <dbReference type="ARBA" id="ARBA00022989"/>
    </source>
</evidence>
<evidence type="ECO:0000313" key="18">
    <source>
        <dbReference type="EMBL" id="KAK4878368.1"/>
    </source>
</evidence>
<evidence type="ECO:0000256" key="15">
    <source>
        <dbReference type="SAM" id="MobiDB-lite"/>
    </source>
</evidence>
<proteinExistence type="predicted"/>
<dbReference type="GO" id="GO:0046340">
    <property type="term" value="P:diacylglycerol catabolic process"/>
    <property type="evidence" value="ECO:0007669"/>
    <property type="project" value="TreeGrafter"/>
</dbReference>
<dbReference type="Pfam" id="PF01764">
    <property type="entry name" value="Lipase_3"/>
    <property type="match status" value="1"/>
</dbReference>
<dbReference type="PANTHER" id="PTHR45792:SF8">
    <property type="entry name" value="DIACYLGLYCEROL LIPASE-ALPHA"/>
    <property type="match status" value="1"/>
</dbReference>
<dbReference type="Gene3D" id="3.40.50.1820">
    <property type="entry name" value="alpha/beta hydrolase"/>
    <property type="match status" value="1"/>
</dbReference>
<evidence type="ECO:0000256" key="14">
    <source>
        <dbReference type="ARBA" id="ARBA00026104"/>
    </source>
</evidence>
<keyword evidence="4" id="KW-0597">Phosphoprotein</keyword>
<dbReference type="GO" id="GO:0004465">
    <property type="term" value="F:lipoprotein lipase activity"/>
    <property type="evidence" value="ECO:0007669"/>
    <property type="project" value="TreeGrafter"/>
</dbReference>
<evidence type="ECO:0000256" key="2">
    <source>
        <dbReference type="ARBA" id="ARBA00004651"/>
    </source>
</evidence>
<dbReference type="GO" id="GO:0045211">
    <property type="term" value="C:postsynaptic membrane"/>
    <property type="evidence" value="ECO:0007669"/>
    <property type="project" value="TreeGrafter"/>
</dbReference>
<dbReference type="GO" id="GO:0019369">
    <property type="term" value="P:arachidonate metabolic process"/>
    <property type="evidence" value="ECO:0007669"/>
    <property type="project" value="TreeGrafter"/>
</dbReference>
<dbReference type="PANTHER" id="PTHR45792">
    <property type="entry name" value="DIACYLGLYCEROL LIPASE HOMOLOG-RELATED"/>
    <property type="match status" value="1"/>
</dbReference>
<evidence type="ECO:0000259" key="17">
    <source>
        <dbReference type="Pfam" id="PF01764"/>
    </source>
</evidence>
<name>A0AAN7SNG7_9COLE</name>
<keyword evidence="8" id="KW-0106">Calcium</keyword>
<dbReference type="Proteomes" id="UP001353858">
    <property type="component" value="Unassembled WGS sequence"/>
</dbReference>
<feature type="domain" description="Fungal lipase-type" evidence="17">
    <location>
        <begin position="398"/>
        <end position="534"/>
    </location>
</feature>
<dbReference type="InterPro" id="IPR052214">
    <property type="entry name" value="DAG_Lipase-Related"/>
</dbReference>
<dbReference type="GO" id="GO:0005737">
    <property type="term" value="C:cytoplasm"/>
    <property type="evidence" value="ECO:0007669"/>
    <property type="project" value="TreeGrafter"/>
</dbReference>
<comment type="catalytic activity">
    <reaction evidence="13">
        <text>a 1,2-diacyl-sn-glycerol + H2O = a 2-acylglycerol + a fatty acid + H(+)</text>
        <dbReference type="Rhea" id="RHEA:33275"/>
        <dbReference type="ChEBI" id="CHEBI:15377"/>
        <dbReference type="ChEBI" id="CHEBI:15378"/>
        <dbReference type="ChEBI" id="CHEBI:17389"/>
        <dbReference type="ChEBI" id="CHEBI:17815"/>
        <dbReference type="ChEBI" id="CHEBI:28868"/>
        <dbReference type="EC" id="3.1.1.116"/>
    </reaction>
    <physiologicalReaction direction="left-to-right" evidence="13">
        <dbReference type="Rhea" id="RHEA:33276"/>
    </physiologicalReaction>
</comment>
<dbReference type="GO" id="GO:0032590">
    <property type="term" value="C:dendrite membrane"/>
    <property type="evidence" value="ECO:0007669"/>
    <property type="project" value="TreeGrafter"/>
</dbReference>
<evidence type="ECO:0000256" key="16">
    <source>
        <dbReference type="SAM" id="Phobius"/>
    </source>
</evidence>
<feature type="compositionally biased region" description="Polar residues" evidence="15">
    <location>
        <begin position="822"/>
        <end position="831"/>
    </location>
</feature>
<evidence type="ECO:0000256" key="1">
    <source>
        <dbReference type="ARBA" id="ARBA00001913"/>
    </source>
</evidence>
<evidence type="ECO:0000256" key="12">
    <source>
        <dbReference type="ARBA" id="ARBA00023136"/>
    </source>
</evidence>
<feature type="compositionally biased region" description="Low complexity" evidence="15">
    <location>
        <begin position="832"/>
        <end position="846"/>
    </location>
</feature>
<protein>
    <recommendedName>
        <fullName evidence="14">sn-1-specific diacylglycerol lipase</fullName>
        <ecNumber evidence="14">3.1.1.116</ecNumber>
    </recommendedName>
</protein>
<evidence type="ECO:0000256" key="11">
    <source>
        <dbReference type="ARBA" id="ARBA00023098"/>
    </source>
</evidence>
<keyword evidence="9" id="KW-0442">Lipid degradation</keyword>
<evidence type="ECO:0000256" key="7">
    <source>
        <dbReference type="ARBA" id="ARBA00022801"/>
    </source>
</evidence>
<keyword evidence="7" id="KW-0378">Hydrolase</keyword>
<evidence type="ECO:0000256" key="5">
    <source>
        <dbReference type="ARBA" id="ARBA00022692"/>
    </source>
</evidence>
<keyword evidence="12 16" id="KW-0472">Membrane</keyword>
<evidence type="ECO:0000256" key="8">
    <source>
        <dbReference type="ARBA" id="ARBA00022837"/>
    </source>
</evidence>
<reference evidence="19" key="1">
    <citation type="submission" date="2023-01" db="EMBL/GenBank/DDBJ databases">
        <title>Key to firefly adult light organ development and bioluminescence: homeobox transcription factors regulate luciferase expression and transportation to peroxisome.</title>
        <authorList>
            <person name="Fu X."/>
        </authorList>
    </citation>
    <scope>NUCLEOTIDE SEQUENCE [LARGE SCALE GENOMIC DNA]</scope>
</reference>
<keyword evidence="10 16" id="KW-1133">Transmembrane helix</keyword>
<dbReference type="AlphaFoldDB" id="A0AAN7SNG7"/>
<dbReference type="EC" id="3.1.1.116" evidence="14"/>
<dbReference type="InterPro" id="IPR002921">
    <property type="entry name" value="Fungal_lipase-type"/>
</dbReference>
<keyword evidence="3" id="KW-1003">Cell membrane</keyword>
<gene>
    <name evidence="18" type="ORF">RN001_010874</name>
</gene>
<feature type="transmembrane region" description="Helical" evidence="16">
    <location>
        <begin position="55"/>
        <end position="76"/>
    </location>
</feature>
<evidence type="ECO:0000256" key="3">
    <source>
        <dbReference type="ARBA" id="ARBA00022475"/>
    </source>
</evidence>
<evidence type="ECO:0000256" key="9">
    <source>
        <dbReference type="ARBA" id="ARBA00022963"/>
    </source>
</evidence>
<accession>A0AAN7SNG7</accession>
<evidence type="ECO:0000313" key="19">
    <source>
        <dbReference type="Proteomes" id="UP001353858"/>
    </source>
</evidence>
<keyword evidence="6" id="KW-0479">Metal-binding</keyword>
<keyword evidence="5 16" id="KW-0812">Transmembrane</keyword>
<feature type="transmembrane region" description="Helical" evidence="16">
    <location>
        <begin position="96"/>
        <end position="121"/>
    </location>
</feature>
<feature type="transmembrane region" description="Helical" evidence="16">
    <location>
        <begin position="133"/>
        <end position="154"/>
    </location>
</feature>
<comment type="cofactor">
    <cofactor evidence="1">
        <name>Ca(2+)</name>
        <dbReference type="ChEBI" id="CHEBI:29108"/>
    </cofactor>
</comment>
<dbReference type="GO" id="GO:0046872">
    <property type="term" value="F:metal ion binding"/>
    <property type="evidence" value="ECO:0007669"/>
    <property type="project" value="UniProtKB-KW"/>
</dbReference>
<feature type="transmembrane region" description="Helical" evidence="16">
    <location>
        <begin position="20"/>
        <end position="43"/>
    </location>
</feature>
<dbReference type="InterPro" id="IPR029058">
    <property type="entry name" value="AB_hydrolase_fold"/>
</dbReference>
<evidence type="ECO:0000256" key="6">
    <source>
        <dbReference type="ARBA" id="ARBA00022723"/>
    </source>
</evidence>
<feature type="region of interest" description="Disordered" evidence="15">
    <location>
        <begin position="822"/>
        <end position="847"/>
    </location>
</feature>
<dbReference type="SUPFAM" id="SSF53474">
    <property type="entry name" value="alpha/beta-Hydrolases"/>
    <property type="match status" value="1"/>
</dbReference>
<sequence length="1089" mass="123531">MPGLTAFNRRWSVGSDDFVLPGGILSTFHLICAIILTCVLCLTDFKNPDYCVFEIWIFNIVYLSIVMLCLILEVYMSCVSYKGSILNTEPRTAVKYILYVRLLVLNGEMVVLGYGIYWTAVNYHTCPVNYAKTVFLVLILLNCFTIICIFVNIWCAYDPAGRSWVKMKTYQRSLRESESKFQYKRSGSTRNWRQRKVMKAYQDSWDQRCRVLFCCMRATDTNRNSFREIARLLSDYFRDLDVVPSDVVAGIILLRVYQKVERRAIIERRKNDTYEFLSGVPVTSSTKFLSLQEGGTDLELFQTVIRYVYFAVRAYGWPMYAMTKKMGLCRICSKASCCFPNLRNGIEVIEDNCCHLNRAALQTLSELGNIEIIYATYHVDIGKTPFFIALDYDREKIVISIRGTLSMNDILTDLNAEAERIPVEPLRDDFLGHKGMVSAAVYVLEKIKAEKLLERAHNYRTFIGTKDYDLVIVGHSLGAGIASILGILLRKEYPNLMCFCYSPPGGLLSMAAMEYTKTFTTGVVLGKDVVPRLGLNQMEALRADLINAIKRSVDPKWKIISCGVMCCCCSIEPTSATELSTADQAMADYIQEKQQTRTVGGVHPSDSSIALTTHLPMYPPGRIIHIVRHHPTKDEKALSGKEPVYQAIWAENTDFDEVLISPVMIQDHMPDKLLTALNKVVINMGPRKPRRLNINDVWNEYKSEDQPEVHNICLETCFTTFPEPRLVVPQKIVKKLSIVHRNDFYEKKVTAPLAQPEYFSDTSSLASTTSNWDNVVEAPVVDVVNESARFMQPMKRTPRMIGSLSTCVDDIRNVKTFEKLTKTSNNNPTEQSNSSSNLSSASGLSSKTNCSNDNEHFVGMNQCSWQRNVWDLHEKPKTSSLAEDLLEEILEYAECAEFFKSDSLLSDYGEELLDGDDNKKEKMPSLKLPDIPTNSSSPLILSPSSLDIDPDVISNYAIDLNLEQEHRSLLSYQNLQSSILKVSQPGTCNGSHSPLCSKTVTFNPDVQSIDDKIFLGHADYIDKKRDRFKLFNFIQWRYFKKFKRTNSDSDLGTYVSTISSESNCVESKVQSRNENLPLLNLVKADSEYT</sequence>
<dbReference type="CDD" id="cd00519">
    <property type="entry name" value="Lipase_3"/>
    <property type="match status" value="1"/>
</dbReference>
<organism evidence="18 19">
    <name type="scientific">Aquatica leii</name>
    <dbReference type="NCBI Taxonomy" id="1421715"/>
    <lineage>
        <taxon>Eukaryota</taxon>
        <taxon>Metazoa</taxon>
        <taxon>Ecdysozoa</taxon>
        <taxon>Arthropoda</taxon>
        <taxon>Hexapoda</taxon>
        <taxon>Insecta</taxon>
        <taxon>Pterygota</taxon>
        <taxon>Neoptera</taxon>
        <taxon>Endopterygota</taxon>
        <taxon>Coleoptera</taxon>
        <taxon>Polyphaga</taxon>
        <taxon>Elateriformia</taxon>
        <taxon>Elateroidea</taxon>
        <taxon>Lampyridae</taxon>
        <taxon>Luciolinae</taxon>
        <taxon>Aquatica</taxon>
    </lineage>
</organism>
<evidence type="ECO:0000256" key="4">
    <source>
        <dbReference type="ARBA" id="ARBA00022553"/>
    </source>
</evidence>
<comment type="caution">
    <text evidence="18">The sequence shown here is derived from an EMBL/GenBank/DDBJ whole genome shotgun (WGS) entry which is preliminary data.</text>
</comment>